<sequence length="82" mass="9034">MAWKKHTNQLRHVGGKLGNGDVAQGLEISSLAVEETAIRLERRPASSIIGRHEVEKSPYSSYEVGVSTEKAVHQTLRSSNYS</sequence>
<dbReference type="Proteomes" id="UP000030665">
    <property type="component" value="Unassembled WGS sequence"/>
</dbReference>
<name>A0A077ZM99_TRITR</name>
<proteinExistence type="predicted"/>
<dbReference type="AlphaFoldDB" id="A0A077ZM99"/>
<reference evidence="1" key="2">
    <citation type="submission" date="2014-03" db="EMBL/GenBank/DDBJ databases">
        <title>The whipworm genome and dual-species transcriptomics of an intimate host-pathogen interaction.</title>
        <authorList>
            <person name="Foth B.J."/>
            <person name="Tsai I.J."/>
            <person name="Reid A.J."/>
            <person name="Bancroft A.J."/>
            <person name="Nichol S."/>
            <person name="Tracey A."/>
            <person name="Holroyd N."/>
            <person name="Cotton J.A."/>
            <person name="Stanley E.J."/>
            <person name="Zarowiecki M."/>
            <person name="Liu J.Z."/>
            <person name="Huckvale T."/>
            <person name="Cooper P.J."/>
            <person name="Grencis R.K."/>
            <person name="Berriman M."/>
        </authorList>
    </citation>
    <scope>NUCLEOTIDE SEQUENCE [LARGE SCALE GENOMIC DNA]</scope>
</reference>
<protein>
    <submittedName>
        <fullName evidence="1">Uncharacterized protein</fullName>
    </submittedName>
</protein>
<evidence type="ECO:0000313" key="1">
    <source>
        <dbReference type="EMBL" id="CDW60874.1"/>
    </source>
</evidence>
<reference evidence="1" key="1">
    <citation type="submission" date="2014-01" db="EMBL/GenBank/DDBJ databases">
        <authorList>
            <person name="Aslett M."/>
        </authorList>
    </citation>
    <scope>NUCLEOTIDE SEQUENCE</scope>
</reference>
<keyword evidence="2" id="KW-1185">Reference proteome</keyword>
<accession>A0A077ZM99</accession>
<organism evidence="1 2">
    <name type="scientific">Trichuris trichiura</name>
    <name type="common">Whipworm</name>
    <name type="synonym">Trichocephalus trichiurus</name>
    <dbReference type="NCBI Taxonomy" id="36087"/>
    <lineage>
        <taxon>Eukaryota</taxon>
        <taxon>Metazoa</taxon>
        <taxon>Ecdysozoa</taxon>
        <taxon>Nematoda</taxon>
        <taxon>Enoplea</taxon>
        <taxon>Dorylaimia</taxon>
        <taxon>Trichinellida</taxon>
        <taxon>Trichuridae</taxon>
        <taxon>Trichuris</taxon>
    </lineage>
</organism>
<evidence type="ECO:0000313" key="2">
    <source>
        <dbReference type="Proteomes" id="UP000030665"/>
    </source>
</evidence>
<dbReference type="EMBL" id="HG807503">
    <property type="protein sequence ID" value="CDW60874.1"/>
    <property type="molecule type" value="Genomic_DNA"/>
</dbReference>
<gene>
    <name evidence="1" type="ORF">TTRE_0000927801</name>
</gene>